<dbReference type="AlphaFoldDB" id="A0AAN6LX09"/>
<name>A0AAN6LX09_9PLEO</name>
<proteinExistence type="predicted"/>
<dbReference type="PROSITE" id="PS50076">
    <property type="entry name" value="DNAJ_2"/>
    <property type="match status" value="1"/>
</dbReference>
<dbReference type="InterPro" id="IPR001623">
    <property type="entry name" value="DnaJ_domain"/>
</dbReference>
<dbReference type="InterPro" id="IPR050817">
    <property type="entry name" value="DjlA_DnaK_co-chaperone"/>
</dbReference>
<dbReference type="Gene3D" id="1.10.287.110">
    <property type="entry name" value="DnaJ domain"/>
    <property type="match status" value="1"/>
</dbReference>
<accession>A0AAN6LX09</accession>
<dbReference type="EMBL" id="WVTA01000009">
    <property type="protein sequence ID" value="KAK3207254.1"/>
    <property type="molecule type" value="Genomic_DNA"/>
</dbReference>
<feature type="domain" description="J" evidence="1">
    <location>
        <begin position="9"/>
        <end position="71"/>
    </location>
</feature>
<evidence type="ECO:0000313" key="2">
    <source>
        <dbReference type="EMBL" id="KAK3207254.1"/>
    </source>
</evidence>
<dbReference type="SUPFAM" id="SSF46565">
    <property type="entry name" value="Chaperone J-domain"/>
    <property type="match status" value="1"/>
</dbReference>
<organism evidence="2 3">
    <name type="scientific">Pseudopithomyces chartarum</name>
    <dbReference type="NCBI Taxonomy" id="1892770"/>
    <lineage>
        <taxon>Eukaryota</taxon>
        <taxon>Fungi</taxon>
        <taxon>Dikarya</taxon>
        <taxon>Ascomycota</taxon>
        <taxon>Pezizomycotina</taxon>
        <taxon>Dothideomycetes</taxon>
        <taxon>Pleosporomycetidae</taxon>
        <taxon>Pleosporales</taxon>
        <taxon>Massarineae</taxon>
        <taxon>Didymosphaeriaceae</taxon>
        <taxon>Pseudopithomyces</taxon>
    </lineage>
</organism>
<dbReference type="InterPro" id="IPR036869">
    <property type="entry name" value="J_dom_sf"/>
</dbReference>
<dbReference type="PANTHER" id="PTHR24074">
    <property type="entry name" value="CO-CHAPERONE PROTEIN DJLA"/>
    <property type="match status" value="1"/>
</dbReference>
<evidence type="ECO:0000259" key="1">
    <source>
        <dbReference type="PROSITE" id="PS50076"/>
    </source>
</evidence>
<reference evidence="2 3" key="1">
    <citation type="submission" date="2021-02" db="EMBL/GenBank/DDBJ databases">
        <title>Genome assembly of Pseudopithomyces chartarum.</title>
        <authorList>
            <person name="Jauregui R."/>
            <person name="Singh J."/>
            <person name="Voisey C."/>
        </authorList>
    </citation>
    <scope>NUCLEOTIDE SEQUENCE [LARGE SCALE GENOMIC DNA]</scope>
    <source>
        <strain evidence="2 3">AGR01</strain>
    </source>
</reference>
<comment type="caution">
    <text evidence="2">The sequence shown here is derived from an EMBL/GenBank/DDBJ whole genome shotgun (WGS) entry which is preliminary data.</text>
</comment>
<dbReference type="SMART" id="SM00271">
    <property type="entry name" value="DnaJ"/>
    <property type="match status" value="1"/>
</dbReference>
<sequence length="202" mass="22885">MAENSSPRDYYADLGVSPYATPAEIRAAYLRLAKEHHPDKKVDNDATEFRNIHEAYEKLRNVEPRPFNIFNPRKSSSSSNVHPNAKFHDTGTEMEEMDFVKSPPSRHSPSGYNMPNYVWAHGVRIQVLDHPSGGSSAKVCSSKAMQWHNQTSAERCIFCMMFTHNSHRCPTCEAVACADCLEKIKAVEIRRETPPAWGTRFS</sequence>
<dbReference type="Pfam" id="PF00226">
    <property type="entry name" value="DnaJ"/>
    <property type="match status" value="1"/>
</dbReference>
<dbReference type="PRINTS" id="PR00625">
    <property type="entry name" value="JDOMAIN"/>
</dbReference>
<keyword evidence="3" id="KW-1185">Reference proteome</keyword>
<evidence type="ECO:0000313" key="3">
    <source>
        <dbReference type="Proteomes" id="UP001280581"/>
    </source>
</evidence>
<dbReference type="Proteomes" id="UP001280581">
    <property type="component" value="Unassembled WGS sequence"/>
</dbReference>
<dbReference type="CDD" id="cd06257">
    <property type="entry name" value="DnaJ"/>
    <property type="match status" value="1"/>
</dbReference>
<gene>
    <name evidence="2" type="ORF">GRF29_103g354155</name>
</gene>
<protein>
    <recommendedName>
        <fullName evidence="1">J domain-containing protein</fullName>
    </recommendedName>
</protein>